<comment type="caution">
    <text evidence="2">The sequence shown here is derived from an EMBL/GenBank/DDBJ whole genome shotgun (WGS) entry which is preliminary data.</text>
</comment>
<feature type="region of interest" description="Disordered" evidence="1">
    <location>
        <begin position="1"/>
        <end position="28"/>
    </location>
</feature>
<dbReference type="AlphaFoldDB" id="A0A9W6WVI0"/>
<name>A0A9W6WVI0_9STRA</name>
<organism evidence="2 3">
    <name type="scientific">Phytophthora fragariaefolia</name>
    <dbReference type="NCBI Taxonomy" id="1490495"/>
    <lineage>
        <taxon>Eukaryota</taxon>
        <taxon>Sar</taxon>
        <taxon>Stramenopiles</taxon>
        <taxon>Oomycota</taxon>
        <taxon>Peronosporomycetes</taxon>
        <taxon>Peronosporales</taxon>
        <taxon>Peronosporaceae</taxon>
        <taxon>Phytophthora</taxon>
    </lineage>
</organism>
<dbReference type="Proteomes" id="UP001165121">
    <property type="component" value="Unassembled WGS sequence"/>
</dbReference>
<evidence type="ECO:0000313" key="3">
    <source>
        <dbReference type="Proteomes" id="UP001165121"/>
    </source>
</evidence>
<accession>A0A9W6WVI0</accession>
<dbReference type="OrthoDB" id="129198at2759"/>
<sequence>MVAGSANDEEGAGVVSCANKSGRVRAPTTRAVVAGSARAAEDAGACARAITSGRAGAPASNAIKGDKVTSTPKAEAPSRDADSATEGRVPQVVDAFTGEPKVGEGLAPLPTEAELLELDELSYVEFLHSLKAGELAEVVLLRSEDDSLELNSSSGMDSEVFEDERTSRR</sequence>
<keyword evidence="3" id="KW-1185">Reference proteome</keyword>
<evidence type="ECO:0000256" key="1">
    <source>
        <dbReference type="SAM" id="MobiDB-lite"/>
    </source>
</evidence>
<feature type="region of interest" description="Disordered" evidence="1">
    <location>
        <begin position="146"/>
        <end position="169"/>
    </location>
</feature>
<protein>
    <submittedName>
        <fullName evidence="2">Unnamed protein product</fullName>
    </submittedName>
</protein>
<dbReference type="EMBL" id="BSXT01000150">
    <property type="protein sequence ID" value="GMF19253.1"/>
    <property type="molecule type" value="Genomic_DNA"/>
</dbReference>
<feature type="region of interest" description="Disordered" evidence="1">
    <location>
        <begin position="54"/>
        <end position="89"/>
    </location>
</feature>
<evidence type="ECO:0000313" key="2">
    <source>
        <dbReference type="EMBL" id="GMF19253.1"/>
    </source>
</evidence>
<gene>
    <name evidence="2" type="ORF">Pfra01_000194900</name>
</gene>
<reference evidence="2" key="1">
    <citation type="submission" date="2023-04" db="EMBL/GenBank/DDBJ databases">
        <title>Phytophthora fragariaefolia NBRC 109709.</title>
        <authorList>
            <person name="Ichikawa N."/>
            <person name="Sato H."/>
            <person name="Tonouchi N."/>
        </authorList>
    </citation>
    <scope>NUCLEOTIDE SEQUENCE</scope>
    <source>
        <strain evidence="2">NBRC 109709</strain>
    </source>
</reference>
<proteinExistence type="predicted"/>